<dbReference type="Proteomes" id="UP000019426">
    <property type="component" value="Chromosome M2/40_rep1"/>
</dbReference>
<keyword evidence="1 6" id="KW-0963">Cytoplasm</keyword>
<comment type="similarity">
    <text evidence="6">Belongs to the methyltransferase superfamily. RNA methyltransferase RsmG family.</text>
</comment>
<dbReference type="Pfam" id="PF02527">
    <property type="entry name" value="GidB"/>
    <property type="match status" value="1"/>
</dbReference>
<keyword evidence="4 6" id="KW-0808">Transferase</keyword>
<keyword evidence="3 6" id="KW-0489">Methyltransferase</keyword>
<dbReference type="PIRSF" id="PIRSF003078">
    <property type="entry name" value="GidB"/>
    <property type="match status" value="1"/>
</dbReference>
<dbReference type="AlphaFoldDB" id="W6SJD6"/>
<dbReference type="EC" id="2.1.1.-" evidence="6"/>
<name>W6SJD6_9CLOT</name>
<keyword evidence="2 6" id="KW-0698">rRNA processing</keyword>
<dbReference type="HOGENOM" id="CLU_065341_0_0_9"/>
<evidence type="ECO:0000313" key="7">
    <source>
        <dbReference type="EMBL" id="CDM69805.1"/>
    </source>
</evidence>
<dbReference type="HAMAP" id="MF_00074">
    <property type="entry name" value="16SrRNA_methyltr_G"/>
    <property type="match status" value="1"/>
</dbReference>
<organism evidence="7 8">
    <name type="scientific">Clostridium bornimense</name>
    <dbReference type="NCBI Taxonomy" id="1216932"/>
    <lineage>
        <taxon>Bacteria</taxon>
        <taxon>Bacillati</taxon>
        <taxon>Bacillota</taxon>
        <taxon>Clostridia</taxon>
        <taxon>Eubacteriales</taxon>
        <taxon>Clostridiaceae</taxon>
        <taxon>Clostridium</taxon>
    </lineage>
</organism>
<evidence type="ECO:0000256" key="2">
    <source>
        <dbReference type="ARBA" id="ARBA00022552"/>
    </source>
</evidence>
<evidence type="ECO:0000256" key="5">
    <source>
        <dbReference type="ARBA" id="ARBA00022691"/>
    </source>
</evidence>
<dbReference type="PANTHER" id="PTHR31760">
    <property type="entry name" value="S-ADENOSYL-L-METHIONINE-DEPENDENT METHYLTRANSFERASES SUPERFAMILY PROTEIN"/>
    <property type="match status" value="1"/>
</dbReference>
<evidence type="ECO:0000256" key="3">
    <source>
        <dbReference type="ARBA" id="ARBA00022603"/>
    </source>
</evidence>
<dbReference type="GO" id="GO:0005829">
    <property type="term" value="C:cytosol"/>
    <property type="evidence" value="ECO:0007669"/>
    <property type="project" value="TreeGrafter"/>
</dbReference>
<dbReference type="InterPro" id="IPR003682">
    <property type="entry name" value="rRNA_ssu_MeTfrase_G"/>
</dbReference>
<evidence type="ECO:0000256" key="4">
    <source>
        <dbReference type="ARBA" id="ARBA00022679"/>
    </source>
</evidence>
<dbReference type="STRING" id="1216932.CM240_2688"/>
<dbReference type="eggNOG" id="COG0357">
    <property type="taxonomic scope" value="Bacteria"/>
</dbReference>
<evidence type="ECO:0000256" key="1">
    <source>
        <dbReference type="ARBA" id="ARBA00022490"/>
    </source>
</evidence>
<keyword evidence="5 6" id="KW-0949">S-adenosyl-L-methionine</keyword>
<feature type="binding site" evidence="6">
    <location>
        <position position="83"/>
    </location>
    <ligand>
        <name>S-adenosyl-L-methionine</name>
        <dbReference type="ChEBI" id="CHEBI:59789"/>
    </ligand>
</feature>
<sequence length="239" mass="26834">MDFYTLMKTSADKEGIPFSEKEFEKFVIYKDLLKEWNEKINLTAITDDEGIFKKHFIDCLKIFRFSEFKNLKKVIDVGTGAGFPGLPIKIVSPETEVVLLDSLNKRINFLDEVICKLDLQKISTIHSRAEDGARKPELRESFDAVVSRAVANMAVLSEYTLPYVKVGGYLIALKGPAIETEILEGKNAIATLGGKIEDIIEVEVEGTDLNHNLVVIKKIKETSNVYPRKAGVISKRPIK</sequence>
<feature type="binding site" evidence="6">
    <location>
        <begin position="129"/>
        <end position="130"/>
    </location>
    <ligand>
        <name>S-adenosyl-L-methionine</name>
        <dbReference type="ChEBI" id="CHEBI:59789"/>
    </ligand>
</feature>
<dbReference type="PANTHER" id="PTHR31760:SF0">
    <property type="entry name" value="S-ADENOSYL-L-METHIONINE-DEPENDENT METHYLTRANSFERASES SUPERFAMILY PROTEIN"/>
    <property type="match status" value="1"/>
</dbReference>
<evidence type="ECO:0000313" key="8">
    <source>
        <dbReference type="Proteomes" id="UP000019426"/>
    </source>
</evidence>
<dbReference type="PATRIC" id="fig|1216932.3.peg.2649"/>
<dbReference type="FunFam" id="3.40.50.150:FF:000041">
    <property type="entry name" value="Ribosomal RNA small subunit methyltransferase G"/>
    <property type="match status" value="1"/>
</dbReference>
<reference evidence="7 8" key="1">
    <citation type="submission" date="2013-11" db="EMBL/GenBank/DDBJ databases">
        <title>Complete genome sequence of Clostridum sp. M2/40.</title>
        <authorList>
            <person name="Wibberg D."/>
            <person name="Puehler A."/>
            <person name="Schlueter A."/>
        </authorList>
    </citation>
    <scope>NUCLEOTIDE SEQUENCE [LARGE SCALE GENOMIC DNA]</scope>
    <source>
        <strain evidence="8">M2/40</strain>
    </source>
</reference>
<proteinExistence type="inferred from homology"/>
<protein>
    <recommendedName>
        <fullName evidence="6">Ribosomal RNA small subunit methyltransferase G</fullName>
        <ecNumber evidence="6">2.1.1.-</ecNumber>
    </recommendedName>
    <alternativeName>
        <fullName evidence="6">16S rRNA 7-methylguanosine methyltransferase</fullName>
        <shortName evidence="6">16S rRNA m7G methyltransferase</shortName>
    </alternativeName>
</protein>
<dbReference type="RefSeq" id="WP_044039594.1">
    <property type="nucleotide sequence ID" value="NZ_HG917868.1"/>
</dbReference>
<accession>W6SJD6</accession>
<feature type="binding site" evidence="6">
    <location>
        <position position="78"/>
    </location>
    <ligand>
        <name>S-adenosyl-L-methionine</name>
        <dbReference type="ChEBI" id="CHEBI:59789"/>
    </ligand>
</feature>
<comment type="caution">
    <text evidence="6">Lacks conserved residue(s) required for the propagation of feature annotation.</text>
</comment>
<dbReference type="CDD" id="cd02440">
    <property type="entry name" value="AdoMet_MTases"/>
    <property type="match status" value="1"/>
</dbReference>
<evidence type="ECO:0000256" key="6">
    <source>
        <dbReference type="HAMAP-Rule" id="MF_00074"/>
    </source>
</evidence>
<dbReference type="NCBIfam" id="TIGR00138">
    <property type="entry name" value="rsmG_gidB"/>
    <property type="match status" value="1"/>
</dbReference>
<dbReference type="Gene3D" id="3.40.50.150">
    <property type="entry name" value="Vaccinia Virus protein VP39"/>
    <property type="match status" value="1"/>
</dbReference>
<feature type="binding site" evidence="6">
    <location>
        <position position="148"/>
    </location>
    <ligand>
        <name>S-adenosyl-L-methionine</name>
        <dbReference type="ChEBI" id="CHEBI:59789"/>
    </ligand>
</feature>
<dbReference type="InterPro" id="IPR029063">
    <property type="entry name" value="SAM-dependent_MTases_sf"/>
</dbReference>
<dbReference type="KEGG" id="clt:CM240_2688"/>
<gene>
    <name evidence="6 7" type="primary">rsmG</name>
    <name evidence="7" type="ORF">CM240_2688</name>
</gene>
<dbReference type="SUPFAM" id="SSF53335">
    <property type="entry name" value="S-adenosyl-L-methionine-dependent methyltransferases"/>
    <property type="match status" value="1"/>
</dbReference>
<keyword evidence="8" id="KW-1185">Reference proteome</keyword>
<dbReference type="GO" id="GO:0070043">
    <property type="term" value="F:rRNA (guanine-N7-)-methyltransferase activity"/>
    <property type="evidence" value="ECO:0007669"/>
    <property type="project" value="UniProtKB-UniRule"/>
</dbReference>
<comment type="subcellular location">
    <subcellularLocation>
        <location evidence="6">Cytoplasm</location>
    </subcellularLocation>
</comment>
<comment type="function">
    <text evidence="6">Specifically methylates the N7 position of a guanine in 16S rRNA.</text>
</comment>
<dbReference type="OrthoDB" id="9808773at2"/>
<dbReference type="EMBL" id="HG917868">
    <property type="protein sequence ID" value="CDM69805.1"/>
    <property type="molecule type" value="Genomic_DNA"/>
</dbReference>